<protein>
    <submittedName>
        <fullName evidence="3">Anhydro-N-acetylmuramic acid kinase</fullName>
    </submittedName>
    <submittedName>
        <fullName evidence="2">GNAT family N-acetyltransferase</fullName>
    </submittedName>
</protein>
<evidence type="ECO:0000313" key="3">
    <source>
        <dbReference type="EMBL" id="STZ70226.1"/>
    </source>
</evidence>
<proteinExistence type="predicted"/>
<dbReference type="SUPFAM" id="SSF55729">
    <property type="entry name" value="Acyl-CoA N-acyltransferases (Nat)"/>
    <property type="match status" value="1"/>
</dbReference>
<feature type="domain" description="N-acetyltransferase" evidence="1">
    <location>
        <begin position="10"/>
        <end position="171"/>
    </location>
</feature>
<dbReference type="EMBL" id="UGQL01000002">
    <property type="protein sequence ID" value="STZ70226.1"/>
    <property type="molecule type" value="Genomic_DNA"/>
</dbReference>
<dbReference type="RefSeq" id="WP_002990694.1">
    <property type="nucleotide sequence ID" value="NZ_CP068107.1"/>
</dbReference>
<dbReference type="PROSITE" id="PS51186">
    <property type="entry name" value="GNAT"/>
    <property type="match status" value="1"/>
</dbReference>
<dbReference type="InterPro" id="IPR000182">
    <property type="entry name" value="GNAT_dom"/>
</dbReference>
<dbReference type="Gene3D" id="3.40.630.30">
    <property type="match status" value="1"/>
</dbReference>
<dbReference type="PANTHER" id="PTHR43792">
    <property type="entry name" value="GNAT FAMILY, PUTATIVE (AFU_ORTHOLOGUE AFUA_3G00765)-RELATED-RELATED"/>
    <property type="match status" value="1"/>
</dbReference>
<dbReference type="EMBL" id="CP068108">
    <property type="protein sequence ID" value="QQU00846.1"/>
    <property type="molecule type" value="Genomic_DNA"/>
</dbReference>
<organism evidence="3 4">
    <name type="scientific">Myroides odoratus</name>
    <name type="common">Flavobacterium odoratum</name>
    <dbReference type="NCBI Taxonomy" id="256"/>
    <lineage>
        <taxon>Bacteria</taxon>
        <taxon>Pseudomonadati</taxon>
        <taxon>Bacteroidota</taxon>
        <taxon>Flavobacteriia</taxon>
        <taxon>Flavobacteriales</taxon>
        <taxon>Flavobacteriaceae</taxon>
        <taxon>Myroides</taxon>
    </lineage>
</organism>
<dbReference type="PANTHER" id="PTHR43792:SF16">
    <property type="entry name" value="N-ACETYLTRANSFERASE DOMAIN-CONTAINING PROTEIN"/>
    <property type="match status" value="1"/>
</dbReference>
<evidence type="ECO:0000313" key="4">
    <source>
        <dbReference type="Proteomes" id="UP000255024"/>
    </source>
</evidence>
<evidence type="ECO:0000259" key="1">
    <source>
        <dbReference type="PROSITE" id="PS51186"/>
    </source>
</evidence>
<dbReference type="InterPro" id="IPR016181">
    <property type="entry name" value="Acyl_CoA_acyltransferase"/>
</dbReference>
<accession>A0A378RV18</accession>
<keyword evidence="3" id="KW-0808">Transferase</keyword>
<dbReference type="GO" id="GO:0016747">
    <property type="term" value="F:acyltransferase activity, transferring groups other than amino-acyl groups"/>
    <property type="evidence" value="ECO:0007669"/>
    <property type="project" value="InterPro"/>
</dbReference>
<dbReference type="AlphaFoldDB" id="A0A378RV18"/>
<dbReference type="Pfam" id="PF13302">
    <property type="entry name" value="Acetyltransf_3"/>
    <property type="match status" value="1"/>
</dbReference>
<reference evidence="3 4" key="1">
    <citation type="submission" date="2018-06" db="EMBL/GenBank/DDBJ databases">
        <authorList>
            <consortium name="Pathogen Informatics"/>
            <person name="Doyle S."/>
        </authorList>
    </citation>
    <scope>NUCLEOTIDE SEQUENCE [LARGE SCALE GENOMIC DNA]</scope>
    <source>
        <strain evidence="3 4">NCTC11179</strain>
    </source>
</reference>
<sequence>MTTIIETDRLIIRQITKEDAEGIYNLDSDERVVKYVGSMVITSMEEANEIIEFIQKQYADFGIGRWAIIKKDTQEFIGWCGFKLVENGLNGLREYLDLAYRFRFDAWGKGYATEAALACLDYAAKNFQQHPVFAVAEVENESSKRVLGKIGFHAAYTFDLDGVDHYWYMRE</sequence>
<dbReference type="InterPro" id="IPR051531">
    <property type="entry name" value="N-acetyltransferase"/>
</dbReference>
<reference evidence="2 5" key="2">
    <citation type="submission" date="2021-01" db="EMBL/GenBank/DDBJ databases">
        <title>FDA dAtabase for Regulatory Grade micrObial Sequences (FDA-ARGOS): Supporting development and validation of Infectious Disease Dx tests.</title>
        <authorList>
            <person name="Sproer C."/>
            <person name="Gronow S."/>
            <person name="Severitt S."/>
            <person name="Schroder I."/>
            <person name="Tallon L."/>
            <person name="Sadzewicz L."/>
            <person name="Zhao X."/>
            <person name="Boylan J."/>
            <person name="Ott S."/>
            <person name="Bowen H."/>
            <person name="Vavikolanu K."/>
            <person name="Mehta A."/>
            <person name="Aluvathingal J."/>
            <person name="Nadendla S."/>
            <person name="Lowell S."/>
            <person name="Myers T."/>
            <person name="Yan Y."/>
            <person name="Sichtig H."/>
        </authorList>
    </citation>
    <scope>NUCLEOTIDE SEQUENCE [LARGE SCALE GENOMIC DNA]</scope>
    <source>
        <strain evidence="2 5">FDAARGOS_1131</strain>
    </source>
</reference>
<evidence type="ECO:0000313" key="5">
    <source>
        <dbReference type="Proteomes" id="UP000596202"/>
    </source>
</evidence>
<dbReference type="OrthoDB" id="9788916at2"/>
<keyword evidence="4" id="KW-1185">Reference proteome</keyword>
<dbReference type="GO" id="GO:0016301">
    <property type="term" value="F:kinase activity"/>
    <property type="evidence" value="ECO:0007669"/>
    <property type="project" value="UniProtKB-KW"/>
</dbReference>
<dbReference type="GeneID" id="93526704"/>
<name>A0A378RV18_MYROD</name>
<dbReference type="Proteomes" id="UP000596202">
    <property type="component" value="Chromosome"/>
</dbReference>
<evidence type="ECO:0000313" key="2">
    <source>
        <dbReference type="EMBL" id="QQU00846.1"/>
    </source>
</evidence>
<dbReference type="Proteomes" id="UP000255024">
    <property type="component" value="Unassembled WGS sequence"/>
</dbReference>
<gene>
    <name evidence="2" type="ORF">I6I88_03510</name>
    <name evidence="3" type="ORF">NCTC11179_03759</name>
</gene>
<keyword evidence="3" id="KW-0418">Kinase</keyword>